<dbReference type="PANTHER" id="PTHR10578:SF107">
    <property type="entry name" value="2-HYDROXYACID OXIDASE 1"/>
    <property type="match status" value="1"/>
</dbReference>
<dbReference type="InterPro" id="IPR037396">
    <property type="entry name" value="FMN_HAD"/>
</dbReference>
<dbReference type="EMBL" id="KK116395">
    <property type="protein sequence ID" value="KFM67679.1"/>
    <property type="molecule type" value="Genomic_DNA"/>
</dbReference>
<dbReference type="InterPro" id="IPR000262">
    <property type="entry name" value="FMN-dep_DH"/>
</dbReference>
<dbReference type="InterPro" id="IPR008259">
    <property type="entry name" value="FMN_hydac_DH_AS"/>
</dbReference>
<keyword evidence="4" id="KW-0560">Oxidoreductase</keyword>
<dbReference type="GO" id="GO:0003973">
    <property type="term" value="F:(S)-2-hydroxy-acid oxidase activity"/>
    <property type="evidence" value="ECO:0007669"/>
    <property type="project" value="UniProtKB-EC"/>
</dbReference>
<dbReference type="GO" id="GO:0005777">
    <property type="term" value="C:peroxisome"/>
    <property type="evidence" value="ECO:0007669"/>
    <property type="project" value="UniProtKB-ARBA"/>
</dbReference>
<comment type="catalytic activity">
    <reaction evidence="5">
        <text>a (2S)-2-hydroxycarboxylate + O2 = a 2-oxocarboxylate + H2O2</text>
        <dbReference type="Rhea" id="RHEA:16789"/>
        <dbReference type="ChEBI" id="CHEBI:15379"/>
        <dbReference type="ChEBI" id="CHEBI:16240"/>
        <dbReference type="ChEBI" id="CHEBI:35179"/>
        <dbReference type="ChEBI" id="CHEBI:58123"/>
        <dbReference type="EC" id="1.1.3.15"/>
    </reaction>
    <physiologicalReaction direction="left-to-right" evidence="5">
        <dbReference type="Rhea" id="RHEA:16790"/>
    </physiologicalReaction>
</comment>
<dbReference type="AlphaFoldDB" id="A0A087TRE0"/>
<feature type="non-terminal residue" evidence="8">
    <location>
        <position position="1"/>
    </location>
</feature>
<comment type="cofactor">
    <cofactor evidence="1">
        <name>FMN</name>
        <dbReference type="ChEBI" id="CHEBI:58210"/>
    </cofactor>
</comment>
<name>A0A087TRE0_STEMI</name>
<evidence type="ECO:0000256" key="4">
    <source>
        <dbReference type="ARBA" id="ARBA00023002"/>
    </source>
</evidence>
<evidence type="ECO:0000256" key="1">
    <source>
        <dbReference type="ARBA" id="ARBA00001917"/>
    </source>
</evidence>
<accession>A0A087TRE0</accession>
<feature type="non-terminal residue" evidence="8">
    <location>
        <position position="130"/>
    </location>
</feature>
<evidence type="ECO:0000256" key="3">
    <source>
        <dbReference type="ARBA" id="ARBA00022643"/>
    </source>
</evidence>
<feature type="domain" description="FMN hydroxy acid dehydrogenase" evidence="7">
    <location>
        <begin position="1"/>
        <end position="127"/>
    </location>
</feature>
<dbReference type="STRING" id="407821.A0A087TRE0"/>
<evidence type="ECO:0000256" key="2">
    <source>
        <dbReference type="ARBA" id="ARBA00022630"/>
    </source>
</evidence>
<comment type="catalytic activity">
    <reaction evidence="6">
        <text>2-hydroxyoctanoate + O2 = 2-oxooctanoate + H2O2</text>
        <dbReference type="Rhea" id="RHEA:67940"/>
        <dbReference type="ChEBI" id="CHEBI:15379"/>
        <dbReference type="ChEBI" id="CHEBI:16240"/>
        <dbReference type="ChEBI" id="CHEBI:133514"/>
        <dbReference type="ChEBI" id="CHEBI:176689"/>
    </reaction>
    <physiologicalReaction direction="left-to-right" evidence="6">
        <dbReference type="Rhea" id="RHEA:67941"/>
    </physiologicalReaction>
</comment>
<evidence type="ECO:0000256" key="5">
    <source>
        <dbReference type="ARBA" id="ARBA00029325"/>
    </source>
</evidence>
<evidence type="ECO:0000313" key="9">
    <source>
        <dbReference type="Proteomes" id="UP000054359"/>
    </source>
</evidence>
<dbReference type="Gene3D" id="3.20.20.70">
    <property type="entry name" value="Aldolase class I"/>
    <property type="match status" value="1"/>
</dbReference>
<gene>
    <name evidence="8" type="ORF">X975_23838</name>
</gene>
<proteinExistence type="predicted"/>
<evidence type="ECO:0000313" key="8">
    <source>
        <dbReference type="EMBL" id="KFM67679.1"/>
    </source>
</evidence>
<keyword evidence="9" id="KW-1185">Reference proteome</keyword>
<reference evidence="8 9" key="1">
    <citation type="submission" date="2013-11" db="EMBL/GenBank/DDBJ databases">
        <title>Genome sequencing of Stegodyphus mimosarum.</title>
        <authorList>
            <person name="Bechsgaard J."/>
        </authorList>
    </citation>
    <scope>NUCLEOTIDE SEQUENCE [LARGE SCALE GENOMIC DNA]</scope>
</reference>
<dbReference type="InterPro" id="IPR013785">
    <property type="entry name" value="Aldolase_TIM"/>
</dbReference>
<evidence type="ECO:0000256" key="6">
    <source>
        <dbReference type="ARBA" id="ARBA00029327"/>
    </source>
</evidence>
<protein>
    <submittedName>
        <fullName evidence="8">Hydroxyacid oxidase 1</fullName>
    </submittedName>
</protein>
<dbReference type="Pfam" id="PF01070">
    <property type="entry name" value="FMN_dh"/>
    <property type="match status" value="1"/>
</dbReference>
<dbReference type="PROSITE" id="PS00557">
    <property type="entry name" value="FMN_HYDROXY_ACID_DH_1"/>
    <property type="match status" value="1"/>
</dbReference>
<keyword evidence="3" id="KW-0288">FMN</keyword>
<dbReference type="PROSITE" id="PS51349">
    <property type="entry name" value="FMN_HYDROXY_ACID_DH_2"/>
    <property type="match status" value="1"/>
</dbReference>
<sequence length="130" mass="14049">PGEDALEAARCGVSAVFVSNHGGRQIQRVIPTINVLEEVVEAVKDKGVEVYFDGGVRSGSDIFIAIALGAKAAFVGRPNIWGLSVQGEEGVRRVLQILKRELLETMKLAGVSRVQDIKKSMVRNVSGKYK</sequence>
<keyword evidence="2" id="KW-0285">Flavoprotein</keyword>
<dbReference type="OrthoDB" id="25826at2759"/>
<dbReference type="PANTHER" id="PTHR10578">
    <property type="entry name" value="S -2-HYDROXY-ACID OXIDASE-RELATED"/>
    <property type="match status" value="1"/>
</dbReference>
<dbReference type="SUPFAM" id="SSF51395">
    <property type="entry name" value="FMN-linked oxidoreductases"/>
    <property type="match status" value="1"/>
</dbReference>
<evidence type="ECO:0000259" key="7">
    <source>
        <dbReference type="PROSITE" id="PS51349"/>
    </source>
</evidence>
<organism evidence="8 9">
    <name type="scientific">Stegodyphus mimosarum</name>
    <name type="common">African social velvet spider</name>
    <dbReference type="NCBI Taxonomy" id="407821"/>
    <lineage>
        <taxon>Eukaryota</taxon>
        <taxon>Metazoa</taxon>
        <taxon>Ecdysozoa</taxon>
        <taxon>Arthropoda</taxon>
        <taxon>Chelicerata</taxon>
        <taxon>Arachnida</taxon>
        <taxon>Araneae</taxon>
        <taxon>Araneomorphae</taxon>
        <taxon>Entelegynae</taxon>
        <taxon>Eresoidea</taxon>
        <taxon>Eresidae</taxon>
        <taxon>Stegodyphus</taxon>
    </lineage>
</organism>
<dbReference type="OMA" id="CENCNVN"/>
<dbReference type="Proteomes" id="UP000054359">
    <property type="component" value="Unassembled WGS sequence"/>
</dbReference>